<feature type="signal peptide" evidence="1">
    <location>
        <begin position="1"/>
        <end position="24"/>
    </location>
</feature>
<evidence type="ECO:0000313" key="3">
    <source>
        <dbReference type="Proteomes" id="UP000499080"/>
    </source>
</evidence>
<gene>
    <name evidence="2" type="ORF">AVEN_100057_1</name>
</gene>
<keyword evidence="1" id="KW-0732">Signal</keyword>
<accession>A0A4Y2QPQ3</accession>
<feature type="chain" id="PRO_5021189585" description="Secreted protein" evidence="1">
    <location>
        <begin position="25"/>
        <end position="110"/>
    </location>
</feature>
<dbReference type="Proteomes" id="UP000499080">
    <property type="component" value="Unassembled WGS sequence"/>
</dbReference>
<comment type="caution">
    <text evidence="2">The sequence shown here is derived from an EMBL/GenBank/DDBJ whole genome shotgun (WGS) entry which is preliminary data.</text>
</comment>
<reference evidence="2 3" key="1">
    <citation type="journal article" date="2019" name="Sci. Rep.">
        <title>Orb-weaving spider Araneus ventricosus genome elucidates the spidroin gene catalogue.</title>
        <authorList>
            <person name="Kono N."/>
            <person name="Nakamura H."/>
            <person name="Ohtoshi R."/>
            <person name="Moran D.A.P."/>
            <person name="Shinohara A."/>
            <person name="Yoshida Y."/>
            <person name="Fujiwara M."/>
            <person name="Mori M."/>
            <person name="Tomita M."/>
            <person name="Arakawa K."/>
        </authorList>
    </citation>
    <scope>NUCLEOTIDE SEQUENCE [LARGE SCALE GENOMIC DNA]</scope>
</reference>
<proteinExistence type="predicted"/>
<protein>
    <recommendedName>
        <fullName evidence="4">Secreted protein</fullName>
    </recommendedName>
</protein>
<evidence type="ECO:0008006" key="4">
    <source>
        <dbReference type="Google" id="ProtNLM"/>
    </source>
</evidence>
<sequence length="110" mass="12223">MRSCCRFVCFCLLMDSNIPPRVGCAWWPLRRVVHFGPWCINRPVSQPLGWSAQGDQASGQLLELCINPLTPKPAVTVHATSILEGGFWLVPVPKARGKQLGEWSLRDPLG</sequence>
<evidence type="ECO:0000256" key="1">
    <source>
        <dbReference type="SAM" id="SignalP"/>
    </source>
</evidence>
<name>A0A4Y2QPQ3_ARAVE</name>
<keyword evidence="3" id="KW-1185">Reference proteome</keyword>
<evidence type="ECO:0000313" key="2">
    <source>
        <dbReference type="EMBL" id="GBN65342.1"/>
    </source>
</evidence>
<organism evidence="2 3">
    <name type="scientific">Araneus ventricosus</name>
    <name type="common">Orbweaver spider</name>
    <name type="synonym">Epeira ventricosa</name>
    <dbReference type="NCBI Taxonomy" id="182803"/>
    <lineage>
        <taxon>Eukaryota</taxon>
        <taxon>Metazoa</taxon>
        <taxon>Ecdysozoa</taxon>
        <taxon>Arthropoda</taxon>
        <taxon>Chelicerata</taxon>
        <taxon>Arachnida</taxon>
        <taxon>Araneae</taxon>
        <taxon>Araneomorphae</taxon>
        <taxon>Entelegynae</taxon>
        <taxon>Araneoidea</taxon>
        <taxon>Araneidae</taxon>
        <taxon>Araneus</taxon>
    </lineage>
</organism>
<dbReference type="EMBL" id="BGPR01014468">
    <property type="protein sequence ID" value="GBN65342.1"/>
    <property type="molecule type" value="Genomic_DNA"/>
</dbReference>
<dbReference type="AlphaFoldDB" id="A0A4Y2QPQ3"/>